<sequence length="74" mass="8645">MKLLEFCMKHRYSRNLVLRIFAGVGIRFFKADARRIQRELKARTDMPAVEMPSADELLRRAGISRRSACKHPEV</sequence>
<organism evidence="1 2">
    <name type="scientific">Candidatus Limivivens intestinipullorum</name>
    <dbReference type="NCBI Taxonomy" id="2840858"/>
    <lineage>
        <taxon>Bacteria</taxon>
        <taxon>Bacillati</taxon>
        <taxon>Bacillota</taxon>
        <taxon>Clostridia</taxon>
        <taxon>Lachnospirales</taxon>
        <taxon>Lachnospiraceae</taxon>
        <taxon>Lachnospiraceae incertae sedis</taxon>
        <taxon>Candidatus Limivivens</taxon>
    </lineage>
</organism>
<protein>
    <submittedName>
        <fullName evidence="1">Uncharacterized protein</fullName>
    </submittedName>
</protein>
<reference evidence="1" key="1">
    <citation type="submission" date="2020-10" db="EMBL/GenBank/DDBJ databases">
        <authorList>
            <person name="Gilroy R."/>
        </authorList>
    </citation>
    <scope>NUCLEOTIDE SEQUENCE</scope>
    <source>
        <strain evidence="1">CHK190-19873</strain>
    </source>
</reference>
<accession>A0A9D1JL18</accession>
<dbReference type="Proteomes" id="UP000823935">
    <property type="component" value="Unassembled WGS sequence"/>
</dbReference>
<comment type="caution">
    <text evidence="1">The sequence shown here is derived from an EMBL/GenBank/DDBJ whole genome shotgun (WGS) entry which is preliminary data.</text>
</comment>
<evidence type="ECO:0000313" key="1">
    <source>
        <dbReference type="EMBL" id="HIS32806.1"/>
    </source>
</evidence>
<name>A0A9D1JL18_9FIRM</name>
<evidence type="ECO:0000313" key="2">
    <source>
        <dbReference type="Proteomes" id="UP000823935"/>
    </source>
</evidence>
<dbReference type="AlphaFoldDB" id="A0A9D1JL18"/>
<proteinExistence type="predicted"/>
<gene>
    <name evidence="1" type="ORF">IAB44_14865</name>
</gene>
<reference evidence="1" key="2">
    <citation type="journal article" date="2021" name="PeerJ">
        <title>Extensive microbial diversity within the chicken gut microbiome revealed by metagenomics and culture.</title>
        <authorList>
            <person name="Gilroy R."/>
            <person name="Ravi A."/>
            <person name="Getino M."/>
            <person name="Pursley I."/>
            <person name="Horton D.L."/>
            <person name="Alikhan N.F."/>
            <person name="Baker D."/>
            <person name="Gharbi K."/>
            <person name="Hall N."/>
            <person name="Watson M."/>
            <person name="Adriaenssens E.M."/>
            <person name="Foster-Nyarko E."/>
            <person name="Jarju S."/>
            <person name="Secka A."/>
            <person name="Antonio M."/>
            <person name="Oren A."/>
            <person name="Chaudhuri R.R."/>
            <person name="La Ragione R."/>
            <person name="Hildebrand F."/>
            <person name="Pallen M.J."/>
        </authorList>
    </citation>
    <scope>NUCLEOTIDE SEQUENCE</scope>
    <source>
        <strain evidence="1">CHK190-19873</strain>
    </source>
</reference>
<dbReference type="EMBL" id="DVIQ01000100">
    <property type="protein sequence ID" value="HIS32806.1"/>
    <property type="molecule type" value="Genomic_DNA"/>
</dbReference>